<feature type="chain" id="PRO_5045089344" evidence="1">
    <location>
        <begin position="38"/>
        <end position="367"/>
    </location>
</feature>
<protein>
    <submittedName>
        <fullName evidence="2">DUF4056 domain-containing protein</fullName>
    </submittedName>
</protein>
<proteinExistence type="predicted"/>
<evidence type="ECO:0000313" key="3">
    <source>
        <dbReference type="Proteomes" id="UP000740413"/>
    </source>
</evidence>
<reference evidence="3" key="2">
    <citation type="submission" date="2023-07" db="EMBL/GenBank/DDBJ databases">
        <title>Zobellia barbeyronii sp. nov., a new marine flavobacterium, isolated from green and red algae.</title>
        <authorList>
            <person name="Nedashkovskaya O.I."/>
            <person name="Otstavnykh N."/>
            <person name="Zhukova N."/>
            <person name="Guzev K."/>
            <person name="Chausova V."/>
            <person name="Tekutyeva L."/>
            <person name="Mikhailov V."/>
            <person name="Isaeva M."/>
        </authorList>
    </citation>
    <scope>NUCLEOTIDE SEQUENCE [LARGE SCALE GENOMIC DNA]</scope>
    <source>
        <strain evidence="3">KMM 6746</strain>
    </source>
</reference>
<name>A0ABS5WBU0_9FLAO</name>
<dbReference type="Pfam" id="PF13265">
    <property type="entry name" value="DUF4056"/>
    <property type="match status" value="1"/>
</dbReference>
<comment type="caution">
    <text evidence="2">The sequence shown here is derived from an EMBL/GenBank/DDBJ whole genome shotgun (WGS) entry which is preliminary data.</text>
</comment>
<reference evidence="2 3" key="1">
    <citation type="submission" date="2020-06" db="EMBL/GenBank/DDBJ databases">
        <authorList>
            <person name="Isaeva M.P."/>
            <person name="Chernysheva N.Y."/>
        </authorList>
    </citation>
    <scope>NUCLEOTIDE SEQUENCE [LARGE SCALE GENOMIC DNA]</scope>
    <source>
        <strain evidence="2 3">KMM 6746</strain>
    </source>
</reference>
<dbReference type="Proteomes" id="UP000740413">
    <property type="component" value="Unassembled WGS sequence"/>
</dbReference>
<keyword evidence="1" id="KW-0732">Signal</keyword>
<feature type="signal peptide" evidence="1">
    <location>
        <begin position="1"/>
        <end position="37"/>
    </location>
</feature>
<gene>
    <name evidence="2" type="ORF">HW347_06095</name>
</gene>
<accession>A0ABS5WBU0</accession>
<keyword evidence="3" id="KW-1185">Reference proteome</keyword>
<dbReference type="RefSeq" id="WP_214611030.1">
    <property type="nucleotide sequence ID" value="NZ_JACATN010000002.1"/>
</dbReference>
<evidence type="ECO:0000256" key="1">
    <source>
        <dbReference type="SAM" id="SignalP"/>
    </source>
</evidence>
<evidence type="ECO:0000313" key="2">
    <source>
        <dbReference type="EMBL" id="MBT2160827.1"/>
    </source>
</evidence>
<sequence length="367" mass="41542">MIFSNSTMKIDMYKTTLYSIKLLLLLAFVVNPATTCAQGIPDDVDLEKIPPRIIRACCAFGYDLKLWGVPFVNIDQVISVDDLNEHHYMGNKSEGIGTIYSHKGGFIDIGHLRDQIDWTRYLYTVILNSRGKGEVILPLRNEAGRKTLYLNIPAELTNSDCILLAGKITYDFSLWHEISTWFGASTIPLMPEKFSSFSVEDVYSNLLGIHVGMQALHSKLPFNAAATQIIVSTLDSLAVVKTAQETYDAYDAVNHKWYTNKKRIPRKSVTIKRDSDVLNSSRPWIVPDQTNVNSNPITLDVPLLDTKGELLTNFYQFTIDLNHRFPVEEIFPNRESSLINQDDFGVLLNRITNDLEIMEENTLAESK</sequence>
<dbReference type="InterPro" id="IPR025130">
    <property type="entry name" value="DUF4056"/>
</dbReference>
<dbReference type="EMBL" id="JACATN010000002">
    <property type="protein sequence ID" value="MBT2160827.1"/>
    <property type="molecule type" value="Genomic_DNA"/>
</dbReference>
<organism evidence="2 3">
    <name type="scientific">Zobellia barbeyronii</name>
    <dbReference type="NCBI Taxonomy" id="2748009"/>
    <lineage>
        <taxon>Bacteria</taxon>
        <taxon>Pseudomonadati</taxon>
        <taxon>Bacteroidota</taxon>
        <taxon>Flavobacteriia</taxon>
        <taxon>Flavobacteriales</taxon>
        <taxon>Flavobacteriaceae</taxon>
        <taxon>Zobellia</taxon>
    </lineage>
</organism>